<dbReference type="OrthoDB" id="4034134at2759"/>
<keyword evidence="2" id="KW-0472">Membrane</keyword>
<gene>
    <name evidence="3" type="ordered locus">Cd36_61660</name>
    <name evidence="4" type="ORF">CD36_61660</name>
</gene>
<feature type="region of interest" description="Disordered" evidence="1">
    <location>
        <begin position="65"/>
        <end position="143"/>
    </location>
</feature>
<dbReference type="AlphaFoldDB" id="B9WIM6"/>
<evidence type="ECO:0000256" key="2">
    <source>
        <dbReference type="SAM" id="Phobius"/>
    </source>
</evidence>
<name>B9WIM6_CANDC</name>
<proteinExistence type="predicted"/>
<keyword evidence="2" id="KW-0812">Transmembrane</keyword>
<dbReference type="KEGG" id="cdu:CD36_61660"/>
<feature type="region of interest" description="Disordered" evidence="1">
    <location>
        <begin position="1"/>
        <end position="20"/>
    </location>
</feature>
<organism evidence="4 5">
    <name type="scientific">Candida dubliniensis (strain CD36 / ATCC MYA-646 / CBS 7987 / NCPF 3949 / NRRL Y-17841)</name>
    <name type="common">Yeast</name>
    <dbReference type="NCBI Taxonomy" id="573826"/>
    <lineage>
        <taxon>Eukaryota</taxon>
        <taxon>Fungi</taxon>
        <taxon>Dikarya</taxon>
        <taxon>Ascomycota</taxon>
        <taxon>Saccharomycotina</taxon>
        <taxon>Pichiomycetes</taxon>
        <taxon>Debaryomycetaceae</taxon>
        <taxon>Candida/Lodderomyces clade</taxon>
        <taxon>Candida</taxon>
    </lineage>
</organism>
<accession>B9WIM6</accession>
<reference evidence="4 5" key="1">
    <citation type="journal article" date="2009" name="Genome Res.">
        <title>Comparative genomics of the fungal pathogens Candida dubliniensis and Candida albicans.</title>
        <authorList>
            <person name="Jackson A.P."/>
            <person name="Gamble J.A."/>
            <person name="Yeomans T."/>
            <person name="Moran G.P."/>
            <person name="Saunders D."/>
            <person name="Harris D."/>
            <person name="Aslett M."/>
            <person name="Barrell J.F."/>
            <person name="Butler G."/>
            <person name="Citiulo F."/>
            <person name="Coleman D.C."/>
            <person name="de Groot P.W.J."/>
            <person name="Goodwin T.J."/>
            <person name="Quail M.A."/>
            <person name="McQuillan J."/>
            <person name="Munro C.A."/>
            <person name="Pain A."/>
            <person name="Poulter R.T."/>
            <person name="Rajandream M.A."/>
            <person name="Renauld H."/>
            <person name="Spiering M.J."/>
            <person name="Tivey A."/>
            <person name="Gow N.A.R."/>
            <person name="Barrell B."/>
            <person name="Sullivan D.J."/>
            <person name="Berriman M."/>
        </authorList>
    </citation>
    <scope>NUCLEOTIDE SEQUENCE [LARGE SCALE GENOMIC DNA]</scope>
    <source>
        <strain evidence="5">CD36 / ATCC MYA-646 / CBS 7987 / NCPF 3949 / NRRL Y-17841</strain>
    </source>
</reference>
<dbReference type="PANTHER" id="PTHR41807:SF1">
    <property type="entry name" value="GLUTATHIONE TRANSFERASE 3"/>
    <property type="match status" value="1"/>
</dbReference>
<dbReference type="GeneID" id="8048807"/>
<feature type="transmembrane region" description="Helical" evidence="2">
    <location>
        <begin position="350"/>
        <end position="367"/>
    </location>
</feature>
<evidence type="ECO:0000313" key="5">
    <source>
        <dbReference type="Proteomes" id="UP000002605"/>
    </source>
</evidence>
<feature type="transmembrane region" description="Helical" evidence="2">
    <location>
        <begin position="251"/>
        <end position="274"/>
    </location>
</feature>
<dbReference type="Proteomes" id="UP000002605">
    <property type="component" value="Chromosome 6"/>
</dbReference>
<dbReference type="GO" id="GO:0016020">
    <property type="term" value="C:membrane"/>
    <property type="evidence" value="ECO:0007669"/>
    <property type="project" value="TreeGrafter"/>
</dbReference>
<sequence length="370" mass="43302">MSQQQQQQQQSQPEKSPFRSYTKEELYNLLTKLELPVKAKTTKKAMVEIIDDFVEKNPEQLNIIEKLLQADDDEEEEEEEDDDDDAIVEVVNIDGEEEVEEEGDDDDEEEEEEEEEEEGDDDEEEEEDADEDDDDKDYEAPPPLNLKEWVVDPIIAQSETVIEKFYEFTDNVGITYLNQSEKLRDQLSSIVTLNYLQIIIEFLIFIYTFIQLVPLNENNLIHQIFHDNIPYLSTITWPSLEISSIFQYKSIITFIIWSITSIIIPSIISYFINFTSRVIEIEDDEYLFRIYSFDPFIFALSKILTFYFINNQFPLIEFATYECFISGIFNKILLNIGLYQSFATNNLGTLPYVLGGVNVLIALYAQFEEY</sequence>
<evidence type="ECO:0000256" key="1">
    <source>
        <dbReference type="SAM" id="MobiDB-lite"/>
    </source>
</evidence>
<feature type="compositionally biased region" description="Low complexity" evidence="1">
    <location>
        <begin position="1"/>
        <end position="12"/>
    </location>
</feature>
<keyword evidence="2" id="KW-1133">Transmembrane helix</keyword>
<feature type="compositionally biased region" description="Acidic residues" evidence="1">
    <location>
        <begin position="94"/>
        <end position="137"/>
    </location>
</feature>
<dbReference type="CGD" id="CAL0000159543">
    <property type="gene designation" value="Cd36_61660"/>
</dbReference>
<dbReference type="eggNOG" id="ENOG502S2H3">
    <property type="taxonomic scope" value="Eukaryota"/>
</dbReference>
<dbReference type="PANTHER" id="PTHR41807">
    <property type="entry name" value="GLUTATHIONE TRANSFERASE 3"/>
    <property type="match status" value="1"/>
</dbReference>
<dbReference type="VEuPathDB" id="FungiDB:CD36_61660"/>
<dbReference type="EMBL" id="FM992693">
    <property type="protein sequence ID" value="CAX41092.1"/>
    <property type="molecule type" value="Genomic_DNA"/>
</dbReference>
<feature type="transmembrane region" description="Helical" evidence="2">
    <location>
        <begin position="315"/>
        <end position="338"/>
    </location>
</feature>
<evidence type="ECO:0000313" key="4">
    <source>
        <dbReference type="EMBL" id="CAX41092.1"/>
    </source>
</evidence>
<feature type="transmembrane region" description="Helical" evidence="2">
    <location>
        <begin position="286"/>
        <end position="309"/>
    </location>
</feature>
<protein>
    <submittedName>
        <fullName evidence="4">Uncharacterized protein</fullName>
    </submittedName>
</protein>
<keyword evidence="5" id="KW-1185">Reference proteome</keyword>
<evidence type="ECO:0000313" key="3">
    <source>
        <dbReference type="CGD" id="CAL0000159543"/>
    </source>
</evidence>
<feature type="compositionally biased region" description="Acidic residues" evidence="1">
    <location>
        <begin position="70"/>
        <end position="87"/>
    </location>
</feature>
<dbReference type="RefSeq" id="XP_002420938.1">
    <property type="nucleotide sequence ID" value="XM_002420893.1"/>
</dbReference>
<dbReference type="HOGENOM" id="CLU_882771_0_0_1"/>
<dbReference type="InterPro" id="IPR038872">
    <property type="entry name" value="Put_GTT3"/>
</dbReference>
<feature type="transmembrane region" description="Helical" evidence="2">
    <location>
        <begin position="190"/>
        <end position="210"/>
    </location>
</feature>